<accession>A0AAV4CTM5</accession>
<comment type="caution">
    <text evidence="2">The sequence shown here is derived from an EMBL/GenBank/DDBJ whole genome shotgun (WGS) entry which is preliminary data.</text>
</comment>
<sequence>MYRFTKYRLLLKIESNISATEDALTSAFLRFLISLSRPHARNLARPVTAEAHSGARPSSATARSAVWRALQTPLDPKVKLECPQVTEHTDGSPDSEDRESTCRPVEKEIGAGIEHCASDQG</sequence>
<evidence type="ECO:0000313" key="2">
    <source>
        <dbReference type="EMBL" id="GFO35269.1"/>
    </source>
</evidence>
<organism evidence="2 3">
    <name type="scientific">Plakobranchus ocellatus</name>
    <dbReference type="NCBI Taxonomy" id="259542"/>
    <lineage>
        <taxon>Eukaryota</taxon>
        <taxon>Metazoa</taxon>
        <taxon>Spiralia</taxon>
        <taxon>Lophotrochozoa</taxon>
        <taxon>Mollusca</taxon>
        <taxon>Gastropoda</taxon>
        <taxon>Heterobranchia</taxon>
        <taxon>Euthyneura</taxon>
        <taxon>Panpulmonata</taxon>
        <taxon>Sacoglossa</taxon>
        <taxon>Placobranchoidea</taxon>
        <taxon>Plakobranchidae</taxon>
        <taxon>Plakobranchus</taxon>
    </lineage>
</organism>
<dbReference type="Proteomes" id="UP000735302">
    <property type="component" value="Unassembled WGS sequence"/>
</dbReference>
<feature type="region of interest" description="Disordered" evidence="1">
    <location>
        <begin position="82"/>
        <end position="121"/>
    </location>
</feature>
<name>A0AAV4CTM5_9GAST</name>
<evidence type="ECO:0000256" key="1">
    <source>
        <dbReference type="SAM" id="MobiDB-lite"/>
    </source>
</evidence>
<dbReference type="EMBL" id="BLXT01006999">
    <property type="protein sequence ID" value="GFO35269.1"/>
    <property type="molecule type" value="Genomic_DNA"/>
</dbReference>
<protein>
    <submittedName>
        <fullName evidence="2">Uncharacterized protein</fullName>
    </submittedName>
</protein>
<evidence type="ECO:0000313" key="3">
    <source>
        <dbReference type="Proteomes" id="UP000735302"/>
    </source>
</evidence>
<proteinExistence type="predicted"/>
<gene>
    <name evidence="2" type="ORF">PoB_006177400</name>
</gene>
<reference evidence="2 3" key="1">
    <citation type="journal article" date="2021" name="Elife">
        <title>Chloroplast acquisition without the gene transfer in kleptoplastic sea slugs, Plakobranchus ocellatus.</title>
        <authorList>
            <person name="Maeda T."/>
            <person name="Takahashi S."/>
            <person name="Yoshida T."/>
            <person name="Shimamura S."/>
            <person name="Takaki Y."/>
            <person name="Nagai Y."/>
            <person name="Toyoda A."/>
            <person name="Suzuki Y."/>
            <person name="Arimoto A."/>
            <person name="Ishii H."/>
            <person name="Satoh N."/>
            <person name="Nishiyama T."/>
            <person name="Hasebe M."/>
            <person name="Maruyama T."/>
            <person name="Minagawa J."/>
            <person name="Obokata J."/>
            <person name="Shigenobu S."/>
        </authorList>
    </citation>
    <scope>NUCLEOTIDE SEQUENCE [LARGE SCALE GENOMIC DNA]</scope>
</reference>
<keyword evidence="3" id="KW-1185">Reference proteome</keyword>
<feature type="compositionally biased region" description="Basic and acidic residues" evidence="1">
    <location>
        <begin position="98"/>
        <end position="109"/>
    </location>
</feature>
<dbReference type="AlphaFoldDB" id="A0AAV4CTM5"/>